<dbReference type="GO" id="GO:0016787">
    <property type="term" value="F:hydrolase activity"/>
    <property type="evidence" value="ECO:0007669"/>
    <property type="project" value="UniProtKB-KW"/>
</dbReference>
<gene>
    <name evidence="3" type="ORF">GCM10011379_35720</name>
</gene>
<dbReference type="AlphaFoldDB" id="A0A917J0G0"/>
<evidence type="ECO:0000256" key="1">
    <source>
        <dbReference type="SAM" id="SignalP"/>
    </source>
</evidence>
<dbReference type="InterPro" id="IPR052897">
    <property type="entry name" value="Sec-Metab_Biosynth_Hydrolase"/>
</dbReference>
<dbReference type="PANTHER" id="PTHR37017:SF11">
    <property type="entry name" value="ESTERASE_LIPASE_THIOESTERASE DOMAIN-CONTAINING PROTEIN"/>
    <property type="match status" value="1"/>
</dbReference>
<proteinExistence type="predicted"/>
<feature type="chain" id="PRO_5037296147" evidence="1">
    <location>
        <begin position="32"/>
        <end position="259"/>
    </location>
</feature>
<accession>A0A917J0G0</accession>
<dbReference type="SUPFAM" id="SSF53474">
    <property type="entry name" value="alpha/beta-Hydrolases"/>
    <property type="match status" value="1"/>
</dbReference>
<organism evidence="3 4">
    <name type="scientific">Filimonas zeae</name>
    <dbReference type="NCBI Taxonomy" id="1737353"/>
    <lineage>
        <taxon>Bacteria</taxon>
        <taxon>Pseudomonadati</taxon>
        <taxon>Bacteroidota</taxon>
        <taxon>Chitinophagia</taxon>
        <taxon>Chitinophagales</taxon>
        <taxon>Chitinophagaceae</taxon>
        <taxon>Filimonas</taxon>
    </lineage>
</organism>
<dbReference type="Gene3D" id="3.40.50.1820">
    <property type="entry name" value="alpha/beta hydrolase"/>
    <property type="match status" value="1"/>
</dbReference>
<name>A0A917J0G0_9BACT</name>
<keyword evidence="3" id="KW-0378">Hydrolase</keyword>
<dbReference type="InterPro" id="IPR029058">
    <property type="entry name" value="AB_hydrolase_fold"/>
</dbReference>
<dbReference type="Pfam" id="PF12697">
    <property type="entry name" value="Abhydrolase_6"/>
    <property type="match status" value="1"/>
</dbReference>
<feature type="signal peptide" evidence="1">
    <location>
        <begin position="1"/>
        <end position="31"/>
    </location>
</feature>
<dbReference type="RefSeq" id="WP_229687910.1">
    <property type="nucleotide sequence ID" value="NZ_BMIB01000003.1"/>
</dbReference>
<protein>
    <submittedName>
        <fullName evidence="3">Alpha/beta hydrolase</fullName>
    </submittedName>
</protein>
<reference evidence="3" key="2">
    <citation type="submission" date="2020-09" db="EMBL/GenBank/DDBJ databases">
        <authorList>
            <person name="Sun Q."/>
            <person name="Zhou Y."/>
        </authorList>
    </citation>
    <scope>NUCLEOTIDE SEQUENCE</scope>
    <source>
        <strain evidence="3">CGMCC 1.15290</strain>
    </source>
</reference>
<dbReference type="PANTHER" id="PTHR37017">
    <property type="entry name" value="AB HYDROLASE-1 DOMAIN-CONTAINING PROTEIN-RELATED"/>
    <property type="match status" value="1"/>
</dbReference>
<keyword evidence="1" id="KW-0732">Signal</keyword>
<evidence type="ECO:0000313" key="3">
    <source>
        <dbReference type="EMBL" id="GGH73798.1"/>
    </source>
</evidence>
<comment type="caution">
    <text evidence="3">The sequence shown here is derived from an EMBL/GenBank/DDBJ whole genome shotgun (WGS) entry which is preliminary data.</text>
</comment>
<sequence>MKQQTTTRNRNTWLMALLLLSTLFIMASAKAETPKVKNIVLVHGAFADGSGWKGVYDILTRKGYHVTIVQNPLTSLKADVDATNSVINAQDGPVVLAGHSWGGTVITEAGVNRKVASLVYVAAFMPDKGESAGKWVGAAPAAPEAGFTAPDQFGFVYFDPAKFHGGFAGDLSKAQSDFMCASQVPIAGKCFEEPVQNVAWKTKPSYGIVAKSDKALNPGTERTMYTRANAHITELEGSHVVFISHADEVAKVIMAAAAN</sequence>
<feature type="domain" description="AB hydrolase-1" evidence="2">
    <location>
        <begin position="39"/>
        <end position="251"/>
    </location>
</feature>
<dbReference type="EMBL" id="BMIB01000003">
    <property type="protein sequence ID" value="GGH73798.1"/>
    <property type="molecule type" value="Genomic_DNA"/>
</dbReference>
<evidence type="ECO:0000313" key="4">
    <source>
        <dbReference type="Proteomes" id="UP000627292"/>
    </source>
</evidence>
<dbReference type="Proteomes" id="UP000627292">
    <property type="component" value="Unassembled WGS sequence"/>
</dbReference>
<evidence type="ECO:0000259" key="2">
    <source>
        <dbReference type="Pfam" id="PF12697"/>
    </source>
</evidence>
<reference evidence="3" key="1">
    <citation type="journal article" date="2014" name="Int. J. Syst. Evol. Microbiol.">
        <title>Complete genome sequence of Corynebacterium casei LMG S-19264T (=DSM 44701T), isolated from a smear-ripened cheese.</title>
        <authorList>
            <consortium name="US DOE Joint Genome Institute (JGI-PGF)"/>
            <person name="Walter F."/>
            <person name="Albersmeier A."/>
            <person name="Kalinowski J."/>
            <person name="Ruckert C."/>
        </authorList>
    </citation>
    <scope>NUCLEOTIDE SEQUENCE</scope>
    <source>
        <strain evidence="3">CGMCC 1.15290</strain>
    </source>
</reference>
<dbReference type="InterPro" id="IPR000073">
    <property type="entry name" value="AB_hydrolase_1"/>
</dbReference>
<keyword evidence="4" id="KW-1185">Reference proteome</keyword>